<sequence length="315" mass="35840">MNTEPLSPATHLWLAFPKRGHLLPCASNWDRMPPEICRMILRADRSLLSKLVYGELTAYELSPAASAESEQLWHEVFEADWQGGLSKLPRPCTQKCFLAIRTKAMLDQVLPLNIMRRKVTRLVAIKNGCREAIENDNPHAMLQNAIRVCALWLMRELVDEWHAASVFLWPLNEAAKAGHLEAFIWVESHLDEPLWDESAFSKRLTGCVNGCTPLQHFVEEHPLIMAMRVAAQNGHLRIVECLCKWADALAATVARSGLGNAAEVLERIFSAVSDLSMLRWAHAYRLLADPQTNLSYSIRTDQADLVRWLHRTLWY</sequence>
<proteinExistence type="predicted"/>
<dbReference type="EMBL" id="JADGIZ020000018">
    <property type="protein sequence ID" value="KAL2916090.1"/>
    <property type="molecule type" value="Genomic_DNA"/>
</dbReference>
<keyword evidence="2" id="KW-1185">Reference proteome</keyword>
<protein>
    <recommendedName>
        <fullName evidence="3">Ankyrin repeat protein</fullName>
    </recommendedName>
</protein>
<gene>
    <name evidence="1" type="ORF">HK105_204181</name>
</gene>
<evidence type="ECO:0000313" key="1">
    <source>
        <dbReference type="EMBL" id="KAL2916090.1"/>
    </source>
</evidence>
<comment type="caution">
    <text evidence="1">The sequence shown here is derived from an EMBL/GenBank/DDBJ whole genome shotgun (WGS) entry which is preliminary data.</text>
</comment>
<accession>A0ABR4N979</accession>
<dbReference type="Proteomes" id="UP001527925">
    <property type="component" value="Unassembled WGS sequence"/>
</dbReference>
<reference evidence="1 2" key="1">
    <citation type="submission" date="2023-09" db="EMBL/GenBank/DDBJ databases">
        <title>Pangenome analysis of Batrachochytrium dendrobatidis and related Chytrids.</title>
        <authorList>
            <person name="Yacoub M.N."/>
            <person name="Stajich J.E."/>
            <person name="James T.Y."/>
        </authorList>
    </citation>
    <scope>NUCLEOTIDE SEQUENCE [LARGE SCALE GENOMIC DNA]</scope>
    <source>
        <strain evidence="1 2">JEL0888</strain>
    </source>
</reference>
<evidence type="ECO:0000313" key="2">
    <source>
        <dbReference type="Proteomes" id="UP001527925"/>
    </source>
</evidence>
<evidence type="ECO:0008006" key="3">
    <source>
        <dbReference type="Google" id="ProtNLM"/>
    </source>
</evidence>
<organism evidence="1 2">
    <name type="scientific">Polyrhizophydium stewartii</name>
    <dbReference type="NCBI Taxonomy" id="2732419"/>
    <lineage>
        <taxon>Eukaryota</taxon>
        <taxon>Fungi</taxon>
        <taxon>Fungi incertae sedis</taxon>
        <taxon>Chytridiomycota</taxon>
        <taxon>Chytridiomycota incertae sedis</taxon>
        <taxon>Chytridiomycetes</taxon>
        <taxon>Rhizophydiales</taxon>
        <taxon>Rhizophydiales incertae sedis</taxon>
        <taxon>Polyrhizophydium</taxon>
    </lineage>
</organism>
<name>A0ABR4N979_9FUNG</name>